<dbReference type="RefSeq" id="WP_379995630.1">
    <property type="nucleotide sequence ID" value="NZ_JBHSGN010000064.1"/>
</dbReference>
<dbReference type="NCBIfam" id="TIGR03513">
    <property type="entry name" value="GldL_gliding"/>
    <property type="match status" value="2"/>
</dbReference>
<evidence type="ECO:0000256" key="1">
    <source>
        <dbReference type="SAM" id="Phobius"/>
    </source>
</evidence>
<dbReference type="Proteomes" id="UP001596023">
    <property type="component" value="Unassembled WGS sequence"/>
</dbReference>
<proteinExistence type="predicted"/>
<feature type="transmembrane region" description="Helical" evidence="1">
    <location>
        <begin position="21"/>
        <end position="41"/>
    </location>
</feature>
<comment type="caution">
    <text evidence="3">The sequence shown here is derived from an EMBL/GenBank/DDBJ whole genome shotgun (WGS) entry which is preliminary data.</text>
</comment>
<keyword evidence="1" id="KW-0472">Membrane</keyword>
<evidence type="ECO:0000313" key="3">
    <source>
        <dbReference type="EMBL" id="MFC4673894.1"/>
    </source>
</evidence>
<accession>A0ABV9KVM5</accession>
<dbReference type="EMBL" id="JBHSGN010000064">
    <property type="protein sequence ID" value="MFC4673894.1"/>
    <property type="molecule type" value="Genomic_DNA"/>
</dbReference>
<reference evidence="4" key="1">
    <citation type="journal article" date="2019" name="Int. J. Syst. Evol. Microbiol.">
        <title>The Global Catalogue of Microorganisms (GCM) 10K type strain sequencing project: providing services to taxonomists for standard genome sequencing and annotation.</title>
        <authorList>
            <consortium name="The Broad Institute Genomics Platform"/>
            <consortium name="The Broad Institute Genome Sequencing Center for Infectious Disease"/>
            <person name="Wu L."/>
            <person name="Ma J."/>
        </authorList>
    </citation>
    <scope>NUCLEOTIDE SEQUENCE [LARGE SCALE GENOMIC DNA]</scope>
    <source>
        <strain evidence="4">CCUG 66188</strain>
    </source>
</reference>
<keyword evidence="4" id="KW-1185">Reference proteome</keyword>
<dbReference type="Pfam" id="PF22827">
    <property type="entry name" value="GldL_N"/>
    <property type="match status" value="1"/>
</dbReference>
<evidence type="ECO:0000259" key="2">
    <source>
        <dbReference type="Pfam" id="PF22827"/>
    </source>
</evidence>
<organism evidence="3 4">
    <name type="scientific">Dysgonomonas termitidis</name>
    <dbReference type="NCBI Taxonomy" id="1516126"/>
    <lineage>
        <taxon>Bacteria</taxon>
        <taxon>Pseudomonadati</taxon>
        <taxon>Bacteroidota</taxon>
        <taxon>Bacteroidia</taxon>
        <taxon>Bacteroidales</taxon>
        <taxon>Dysgonomonadaceae</taxon>
        <taxon>Dysgonomonas</taxon>
    </lineage>
</organism>
<dbReference type="InterPro" id="IPR055087">
    <property type="entry name" value="GldL-like_N"/>
</dbReference>
<sequence>MTKKENIKHFISSRRGQIVFNYLYSWGAAVVIIGAMFKIIHLPYADYILMAGMITEAVVFFISAFDYISPTPATETVANAGVVIGSSVTGGTVVAPQTAAAVRTDSVKGKAESSGPVVVIAGGGGNVSGRVSSGSGVSSAGNTEGGNVSQTVSAGVYSSGASGGGNVSGGGFSGVPASGNAGGDNSSGRSIAPEYAQSLNDTAQNLEEFSTTIQSLNEASQKLLGAYRHVTETQGFVDNLATLNQNVSGLNDVFNTQLQTITEQMSAIRYINDSLIRMKGLYDGAIGDSYMFREESAKMTRHIEALNNVYARLLQAMTTNNNNMNPTNF</sequence>
<feature type="transmembrane region" description="Helical" evidence="1">
    <location>
        <begin position="47"/>
        <end position="68"/>
    </location>
</feature>
<gene>
    <name evidence="3" type="primary">gldL</name>
    <name evidence="3" type="ORF">ACFO6W_09335</name>
</gene>
<keyword evidence="1" id="KW-1133">Transmembrane helix</keyword>
<evidence type="ECO:0000313" key="4">
    <source>
        <dbReference type="Proteomes" id="UP001596023"/>
    </source>
</evidence>
<dbReference type="InterPro" id="IPR019852">
    <property type="entry name" value="Motility-assoc_prot_GldL"/>
</dbReference>
<feature type="domain" description="Gliding motility protein GldL-like N-terminal" evidence="2">
    <location>
        <begin position="23"/>
        <end position="75"/>
    </location>
</feature>
<protein>
    <submittedName>
        <fullName evidence="3">Gliding motility protein GldL</fullName>
    </submittedName>
</protein>
<keyword evidence="1" id="KW-0812">Transmembrane</keyword>
<name>A0ABV9KVM5_9BACT</name>